<reference evidence="2 3" key="1">
    <citation type="submission" date="2019-09" db="EMBL/GenBank/DDBJ databases">
        <title>Taxonomic organization of the family Brucellaceae based on a phylogenomic approach.</title>
        <authorList>
            <person name="Leclercq S."/>
            <person name="Cloeckaert A."/>
            <person name="Zygmunt M.S."/>
        </authorList>
    </citation>
    <scope>NUCLEOTIDE SEQUENCE [LARGE SCALE GENOMIC DNA]</scope>
    <source>
        <strain evidence="2 3">WS1830</strain>
    </source>
</reference>
<comment type="caution">
    <text evidence="2">The sequence shown here is derived from an EMBL/GenBank/DDBJ whole genome shotgun (WGS) entry which is preliminary data.</text>
</comment>
<feature type="compositionally biased region" description="Polar residues" evidence="1">
    <location>
        <begin position="32"/>
        <end position="47"/>
    </location>
</feature>
<dbReference type="RefSeq" id="WP_151652970.1">
    <property type="nucleotide sequence ID" value="NZ_WBVX01000029.1"/>
</dbReference>
<evidence type="ECO:0008006" key="4">
    <source>
        <dbReference type="Google" id="ProtNLM"/>
    </source>
</evidence>
<protein>
    <recommendedName>
        <fullName evidence="4">Replication protein A</fullName>
    </recommendedName>
</protein>
<gene>
    <name evidence="2" type="ORF">F9L08_21925</name>
</gene>
<sequence length="637" mass="71204">MIRSNPEIVNSKNFEISKVNCRGDNASDDNSHTVSARPQNTPKNNFQKARFSGVKTPSSSPATFVKRFQEDILVANLAKAKKQARRKNSDREITPEAEYFIEQARIQRELIKERLENGYDRRGWKILSGHQVGPVSETGLRSNTLNSQAAKLFVAAVPKAKDLRSNWGKGALANIGVKLLSLDEPYIEGNKKFLSFIRIDTDRVWDSVEQCVDFFRQLAHDGKIACDPHFLVGLRLPNGQFVRPHAIWMLPYGSAVWNEPSKAGFNRAPVDLFHSVYYGLCNALLDAGADAGAPATSQQVKNPLSPEWYTVCPQDAHFPDLSEHAEYLELGHNRESLTRRSASVQSGMDIEQSNGLFNYLQKTAYGIMSSWHFAGDPEFARNRKEGRMGAISDRLHIELERAVAQSDIRPSKRDGNVQYLIASVANYAVSKWNPDKLDKAGRNKGAALHLVQGLKSLSDRQSAGARYAAKQKTDRVIATLKASIQKLQAVGVELTKTMVARVSGISRQTVHKYWDLVIRLLNRVGKCKDKCMIKSLSHITAMVQNQREAQRSNIQTPTVANHVGDVVDIKGKPESANQIEIGKTHGNSQTVSEIRIHDLDVIDRSDNDGFPVSRPRKRFFQMNREVAETVSAKLVLR</sequence>
<proteinExistence type="predicted"/>
<accession>A0A6L3YE40</accession>
<evidence type="ECO:0000313" key="3">
    <source>
        <dbReference type="Proteomes" id="UP000481643"/>
    </source>
</evidence>
<name>A0A6L3YE40_9HYPH</name>
<dbReference type="EMBL" id="WBVX01000029">
    <property type="protein sequence ID" value="KAB2680060.1"/>
    <property type="molecule type" value="Genomic_DNA"/>
</dbReference>
<evidence type="ECO:0000313" key="2">
    <source>
        <dbReference type="EMBL" id="KAB2680060.1"/>
    </source>
</evidence>
<evidence type="ECO:0000256" key="1">
    <source>
        <dbReference type="SAM" id="MobiDB-lite"/>
    </source>
</evidence>
<dbReference type="AlphaFoldDB" id="A0A6L3YE40"/>
<dbReference type="Proteomes" id="UP000481643">
    <property type="component" value="Unassembled WGS sequence"/>
</dbReference>
<organism evidence="2 3">
    <name type="scientific">Brucella tritici</name>
    <dbReference type="NCBI Taxonomy" id="94626"/>
    <lineage>
        <taxon>Bacteria</taxon>
        <taxon>Pseudomonadati</taxon>
        <taxon>Pseudomonadota</taxon>
        <taxon>Alphaproteobacteria</taxon>
        <taxon>Hyphomicrobiales</taxon>
        <taxon>Brucellaceae</taxon>
        <taxon>Brucella/Ochrobactrum group</taxon>
        <taxon>Brucella</taxon>
    </lineage>
</organism>
<feature type="region of interest" description="Disordered" evidence="1">
    <location>
        <begin position="20"/>
        <end position="57"/>
    </location>
</feature>